<dbReference type="Proteomes" id="UP000675920">
    <property type="component" value="Unplaced"/>
</dbReference>
<dbReference type="OrthoDB" id="9033596at2"/>
<dbReference type="AlphaFoldDB" id="A0A8B6XC94"/>
<evidence type="ECO:0000256" key="1">
    <source>
        <dbReference type="SAM" id="SignalP"/>
    </source>
</evidence>
<accession>A0A8B6XC94</accession>
<reference evidence="3" key="1">
    <citation type="submission" date="2025-08" db="UniProtKB">
        <authorList>
            <consortium name="RefSeq"/>
        </authorList>
    </citation>
    <scope>IDENTIFICATION</scope>
</reference>
<dbReference type="RefSeq" id="WP_156924528.1">
    <property type="nucleotide sequence ID" value="NZ_KI519499.1"/>
</dbReference>
<sequence>MKKIASSFIFLALSGAWLPSHAVLALPDLSDWIGKYPSDRIAPSGRTMLSIPEIKAALGQLLPRHELKTLSEFDVETPVRRTGGYLIVEKCRPHECSADFAVLVFSEPDGRLWVALFNRSKERVSSRFYGNSDDWSVLPDDVKSVFSTRLGS</sequence>
<feature type="signal peptide" evidence="1">
    <location>
        <begin position="1"/>
        <end position="22"/>
    </location>
</feature>
<name>A0A8B6XC94_9BURK</name>
<evidence type="ECO:0000313" key="3">
    <source>
        <dbReference type="RefSeq" id="WP_156924528.1"/>
    </source>
</evidence>
<keyword evidence="2" id="KW-1185">Reference proteome</keyword>
<dbReference type="Gene3D" id="3.40.1420.10">
    <property type="entry name" value="Inhibitor of vertebrate lysozyme"/>
    <property type="match status" value="1"/>
</dbReference>
<organism evidence="2 3">
    <name type="scientific">Derxia gummosa DSM 723</name>
    <dbReference type="NCBI Taxonomy" id="1121388"/>
    <lineage>
        <taxon>Bacteria</taxon>
        <taxon>Pseudomonadati</taxon>
        <taxon>Pseudomonadota</taxon>
        <taxon>Betaproteobacteria</taxon>
        <taxon>Burkholderiales</taxon>
        <taxon>Alcaligenaceae</taxon>
        <taxon>Derxia</taxon>
    </lineage>
</organism>
<protein>
    <recommendedName>
        <fullName evidence="4">Inhibitor of vertebrate lysozyme (Ivy)</fullName>
    </recommendedName>
</protein>
<evidence type="ECO:0000313" key="2">
    <source>
        <dbReference type="Proteomes" id="UP000675920"/>
    </source>
</evidence>
<dbReference type="SUPFAM" id="SSF89872">
    <property type="entry name" value="Inhibitor of vertebrate lysozyme, Ivy"/>
    <property type="match status" value="1"/>
</dbReference>
<evidence type="ECO:0008006" key="4">
    <source>
        <dbReference type="Google" id="ProtNLM"/>
    </source>
</evidence>
<dbReference type="InterPro" id="IPR036501">
    <property type="entry name" value="Inhibitor_vert_lysozyme_sf"/>
</dbReference>
<feature type="chain" id="PRO_5034610979" description="Inhibitor of vertebrate lysozyme (Ivy)" evidence="1">
    <location>
        <begin position="23"/>
        <end position="152"/>
    </location>
</feature>
<proteinExistence type="predicted"/>
<keyword evidence="1" id="KW-0732">Signal</keyword>